<dbReference type="SUPFAM" id="SSF46894">
    <property type="entry name" value="C-terminal effector domain of the bipartite response regulators"/>
    <property type="match status" value="1"/>
</dbReference>
<evidence type="ECO:0000256" key="7">
    <source>
        <dbReference type="PROSITE-ProRule" id="PRU01091"/>
    </source>
</evidence>
<dbReference type="RefSeq" id="WP_038182894.1">
    <property type="nucleotide sequence ID" value="NZ_ASQA01000013.1"/>
</dbReference>
<feature type="domain" description="Response regulatory" evidence="8">
    <location>
        <begin position="6"/>
        <end position="119"/>
    </location>
</feature>
<proteinExistence type="predicted"/>
<reference evidence="10 11" key="1">
    <citation type="journal article" date="2014" name="BMC Genomics">
        <title>Genomic comparison of sporeforming bacilli isolated from milk.</title>
        <authorList>
            <person name="Moreno Switt A.I."/>
            <person name="Andrus A.D."/>
            <person name="Ranieri M.L."/>
            <person name="Orsi R.H."/>
            <person name="Ivy R."/>
            <person name="den Bakker H.C."/>
            <person name="Martin N.H."/>
            <person name="Wiedmann M."/>
            <person name="Boor K.J."/>
        </authorList>
    </citation>
    <scope>NUCLEOTIDE SEQUENCE [LARGE SCALE GENOMIC DNA]</scope>
    <source>
        <strain evidence="10 11">FSL R5-213</strain>
    </source>
</reference>
<evidence type="ECO:0000256" key="2">
    <source>
        <dbReference type="ARBA" id="ARBA00023012"/>
    </source>
</evidence>
<evidence type="ECO:0000259" key="9">
    <source>
        <dbReference type="PROSITE" id="PS51755"/>
    </source>
</evidence>
<name>W4F1Z3_9BACL</name>
<feature type="modified residue" description="4-aspartylphosphate" evidence="6">
    <location>
        <position position="55"/>
    </location>
</feature>
<dbReference type="PANTHER" id="PTHR48111:SF43">
    <property type="entry name" value="STAGE 0 SPORULATION PROTEIN A HOMOLOG"/>
    <property type="match status" value="1"/>
</dbReference>
<evidence type="ECO:0000256" key="4">
    <source>
        <dbReference type="ARBA" id="ARBA00023125"/>
    </source>
</evidence>
<keyword evidence="5" id="KW-0804">Transcription</keyword>
<evidence type="ECO:0000256" key="5">
    <source>
        <dbReference type="ARBA" id="ARBA00023163"/>
    </source>
</evidence>
<dbReference type="GO" id="GO:0005829">
    <property type="term" value="C:cytosol"/>
    <property type="evidence" value="ECO:0007669"/>
    <property type="project" value="TreeGrafter"/>
</dbReference>
<evidence type="ECO:0000313" key="11">
    <source>
        <dbReference type="Proteomes" id="UP000019062"/>
    </source>
</evidence>
<dbReference type="PROSITE" id="PS51755">
    <property type="entry name" value="OMPR_PHOB"/>
    <property type="match status" value="1"/>
</dbReference>
<accession>W4F1Z3</accession>
<dbReference type="InterPro" id="IPR001867">
    <property type="entry name" value="OmpR/PhoB-type_DNA-bd"/>
</dbReference>
<sequence length="227" mass="26799">MDDKFNIMIVEDEQKIAQMIEENLIKWGYDVFSIKDFQKVEEEFLSVKPHLVLLDINLPYYDGFYWCEKIRKYSNVPIVFVSSRNEKMDVMMAINMGGDDFIQKPFSMDILVTKINAIVRRTYTYLSPSLDVLKHNDLTLNLKNSTVKFGEQESELTKNEFKILTVLFENKNEIISRDELMRALWEDESFIDDNTLTVNINRLRRKLTDMGVEDYIQTKKGQGYMLI</sequence>
<dbReference type="eggNOG" id="COG0745">
    <property type="taxonomic scope" value="Bacteria"/>
</dbReference>
<dbReference type="CDD" id="cd00383">
    <property type="entry name" value="trans_reg_C"/>
    <property type="match status" value="1"/>
</dbReference>
<dbReference type="PROSITE" id="PS50110">
    <property type="entry name" value="RESPONSE_REGULATORY"/>
    <property type="match status" value="1"/>
</dbReference>
<dbReference type="SMART" id="SM00862">
    <property type="entry name" value="Trans_reg_C"/>
    <property type="match status" value="1"/>
</dbReference>
<dbReference type="InterPro" id="IPR001789">
    <property type="entry name" value="Sig_transdc_resp-reg_receiver"/>
</dbReference>
<dbReference type="SMART" id="SM00448">
    <property type="entry name" value="REC"/>
    <property type="match status" value="1"/>
</dbReference>
<keyword evidence="2" id="KW-0902">Two-component regulatory system</keyword>
<dbReference type="AlphaFoldDB" id="W4F1Z3"/>
<dbReference type="PANTHER" id="PTHR48111">
    <property type="entry name" value="REGULATOR OF RPOS"/>
    <property type="match status" value="1"/>
</dbReference>
<dbReference type="Gene3D" id="1.10.10.10">
    <property type="entry name" value="Winged helix-like DNA-binding domain superfamily/Winged helix DNA-binding domain"/>
    <property type="match status" value="1"/>
</dbReference>
<evidence type="ECO:0000256" key="1">
    <source>
        <dbReference type="ARBA" id="ARBA00022553"/>
    </source>
</evidence>
<dbReference type="Gene3D" id="3.40.50.2300">
    <property type="match status" value="1"/>
</dbReference>
<comment type="caution">
    <text evidence="10">The sequence shown here is derived from an EMBL/GenBank/DDBJ whole genome shotgun (WGS) entry which is preliminary data.</text>
</comment>
<dbReference type="SUPFAM" id="SSF52172">
    <property type="entry name" value="CheY-like"/>
    <property type="match status" value="1"/>
</dbReference>
<dbReference type="GO" id="GO:0000156">
    <property type="term" value="F:phosphorelay response regulator activity"/>
    <property type="evidence" value="ECO:0007669"/>
    <property type="project" value="TreeGrafter"/>
</dbReference>
<keyword evidence="11" id="KW-1185">Reference proteome</keyword>
<dbReference type="GO" id="GO:0000976">
    <property type="term" value="F:transcription cis-regulatory region binding"/>
    <property type="evidence" value="ECO:0007669"/>
    <property type="project" value="TreeGrafter"/>
</dbReference>
<dbReference type="Pfam" id="PF00072">
    <property type="entry name" value="Response_reg"/>
    <property type="match status" value="1"/>
</dbReference>
<feature type="DNA-binding region" description="OmpR/PhoB-type" evidence="7">
    <location>
        <begin position="130"/>
        <end position="227"/>
    </location>
</feature>
<keyword evidence="1 6" id="KW-0597">Phosphoprotein</keyword>
<keyword evidence="4 7" id="KW-0238">DNA-binding</keyword>
<dbReference type="InterPro" id="IPR011006">
    <property type="entry name" value="CheY-like_superfamily"/>
</dbReference>
<dbReference type="GO" id="GO:0006355">
    <property type="term" value="P:regulation of DNA-templated transcription"/>
    <property type="evidence" value="ECO:0007669"/>
    <property type="project" value="InterPro"/>
</dbReference>
<feature type="domain" description="OmpR/PhoB-type" evidence="9">
    <location>
        <begin position="130"/>
        <end position="227"/>
    </location>
</feature>
<dbReference type="EMBL" id="ASQA01000013">
    <property type="protein sequence ID" value="ETT86883.1"/>
    <property type="molecule type" value="Genomic_DNA"/>
</dbReference>
<evidence type="ECO:0000256" key="3">
    <source>
        <dbReference type="ARBA" id="ARBA00023015"/>
    </source>
</evidence>
<dbReference type="Proteomes" id="UP000019062">
    <property type="component" value="Unassembled WGS sequence"/>
</dbReference>
<gene>
    <name evidence="10" type="ORF">C176_09222</name>
</gene>
<dbReference type="InterPro" id="IPR039420">
    <property type="entry name" value="WalR-like"/>
</dbReference>
<dbReference type="GO" id="GO:0032993">
    <property type="term" value="C:protein-DNA complex"/>
    <property type="evidence" value="ECO:0007669"/>
    <property type="project" value="TreeGrafter"/>
</dbReference>
<keyword evidence="3" id="KW-0805">Transcription regulation</keyword>
<dbReference type="InterPro" id="IPR036388">
    <property type="entry name" value="WH-like_DNA-bd_sf"/>
</dbReference>
<dbReference type="InterPro" id="IPR016032">
    <property type="entry name" value="Sig_transdc_resp-reg_C-effctor"/>
</dbReference>
<dbReference type="CDD" id="cd18159">
    <property type="entry name" value="REC_OmpR_NsrR-like"/>
    <property type="match status" value="1"/>
</dbReference>
<organism evidence="10 11">
    <name type="scientific">Viridibacillus arenosi FSL R5-213</name>
    <dbReference type="NCBI Taxonomy" id="1227360"/>
    <lineage>
        <taxon>Bacteria</taxon>
        <taxon>Bacillati</taxon>
        <taxon>Bacillota</taxon>
        <taxon>Bacilli</taxon>
        <taxon>Bacillales</taxon>
        <taxon>Caryophanaceae</taxon>
        <taxon>Viridibacillus</taxon>
    </lineage>
</organism>
<evidence type="ECO:0000256" key="6">
    <source>
        <dbReference type="PROSITE-ProRule" id="PRU00169"/>
    </source>
</evidence>
<dbReference type="Pfam" id="PF00486">
    <property type="entry name" value="Trans_reg_C"/>
    <property type="match status" value="1"/>
</dbReference>
<evidence type="ECO:0000259" key="8">
    <source>
        <dbReference type="PROSITE" id="PS50110"/>
    </source>
</evidence>
<protein>
    <submittedName>
        <fullName evidence="10">Two-component response regulator</fullName>
    </submittedName>
</protein>
<evidence type="ECO:0000313" key="10">
    <source>
        <dbReference type="EMBL" id="ETT86883.1"/>
    </source>
</evidence>